<evidence type="ECO:0000313" key="1">
    <source>
        <dbReference type="EMBL" id="GIQ92805.1"/>
    </source>
</evidence>
<protein>
    <submittedName>
        <fullName evidence="1">Uncharacterized protein</fullName>
    </submittedName>
</protein>
<accession>A0A9K3GS61</accession>
<keyword evidence="2" id="KW-1185">Reference proteome</keyword>
<evidence type="ECO:0000313" key="2">
    <source>
        <dbReference type="Proteomes" id="UP000265618"/>
    </source>
</evidence>
<dbReference type="AlphaFoldDB" id="A0A9K3GS61"/>
<proteinExistence type="predicted"/>
<dbReference type="EMBL" id="BDIP01010597">
    <property type="protein sequence ID" value="GIQ92805.1"/>
    <property type="molecule type" value="Genomic_DNA"/>
</dbReference>
<organism evidence="1 2">
    <name type="scientific">Kipferlia bialata</name>
    <dbReference type="NCBI Taxonomy" id="797122"/>
    <lineage>
        <taxon>Eukaryota</taxon>
        <taxon>Metamonada</taxon>
        <taxon>Carpediemonas-like organisms</taxon>
        <taxon>Kipferlia</taxon>
    </lineage>
</organism>
<feature type="non-terminal residue" evidence="1">
    <location>
        <position position="1"/>
    </location>
</feature>
<comment type="caution">
    <text evidence="1">The sequence shown here is derived from an EMBL/GenBank/DDBJ whole genome shotgun (WGS) entry which is preliminary data.</text>
</comment>
<name>A0A9K3GS61_9EUKA</name>
<dbReference type="Proteomes" id="UP000265618">
    <property type="component" value="Unassembled WGS sequence"/>
</dbReference>
<gene>
    <name evidence="1" type="ORF">KIPB_016789</name>
</gene>
<reference evidence="1 2" key="1">
    <citation type="journal article" date="2018" name="PLoS ONE">
        <title>The draft genome of Kipferlia bialata reveals reductive genome evolution in fornicate parasites.</title>
        <authorList>
            <person name="Tanifuji G."/>
            <person name="Takabayashi S."/>
            <person name="Kume K."/>
            <person name="Takagi M."/>
            <person name="Nakayama T."/>
            <person name="Kamikawa R."/>
            <person name="Inagaki Y."/>
            <person name="Hashimoto T."/>
        </authorList>
    </citation>
    <scope>NUCLEOTIDE SEQUENCE [LARGE SCALE GENOMIC DNA]</scope>
    <source>
        <strain evidence="1">NY0173</strain>
    </source>
</reference>
<sequence length="76" mass="8061">MSIQGPPGWKGSGVSATTLAMSGLPASLWDEVFPSVSALMQRIQDVTQTFGVWYEGRGNTISCCAGCVSVEYLNSE</sequence>